<name>A0ABZ0B0X1_9BURK</name>
<dbReference type="InterPro" id="IPR019734">
    <property type="entry name" value="TPR_rpt"/>
</dbReference>
<dbReference type="SUPFAM" id="SSF48452">
    <property type="entry name" value="TPR-like"/>
    <property type="match status" value="1"/>
</dbReference>
<keyword evidence="1" id="KW-0677">Repeat</keyword>
<keyword evidence="3" id="KW-0732">Signal</keyword>
<dbReference type="Pfam" id="PF13432">
    <property type="entry name" value="TPR_16"/>
    <property type="match status" value="2"/>
</dbReference>
<evidence type="ECO:0000256" key="3">
    <source>
        <dbReference type="SAM" id="SignalP"/>
    </source>
</evidence>
<evidence type="ECO:0000256" key="2">
    <source>
        <dbReference type="ARBA" id="ARBA00022803"/>
    </source>
</evidence>
<organism evidence="4 5">
    <name type="scientific">Rhodoferax mekongensis</name>
    <dbReference type="NCBI Taxonomy" id="3068341"/>
    <lineage>
        <taxon>Bacteria</taxon>
        <taxon>Pseudomonadati</taxon>
        <taxon>Pseudomonadota</taxon>
        <taxon>Betaproteobacteria</taxon>
        <taxon>Burkholderiales</taxon>
        <taxon>Comamonadaceae</taxon>
        <taxon>Rhodoferax</taxon>
    </lineage>
</organism>
<reference evidence="4 5" key="1">
    <citation type="submission" date="2023-08" db="EMBL/GenBank/DDBJ databases">
        <title>Rhodoferax potami sp. nov. and Rhodoferax mekongensis sp. nov., isolated from the Mekong River in Thailand.</title>
        <authorList>
            <person name="Kitikhun S."/>
            <person name="Charoenyingcharoen P."/>
            <person name="Siriarchawattana P."/>
            <person name="Likhitrattanapisal S."/>
            <person name="Nilsakha T."/>
            <person name="Chanpet A."/>
            <person name="Rattanawaree P."/>
            <person name="Ingsriswang S."/>
        </authorList>
    </citation>
    <scope>NUCLEOTIDE SEQUENCE [LARGE SCALE GENOMIC DNA]</scope>
    <source>
        <strain evidence="4 5">TBRC 17307</strain>
    </source>
</reference>
<dbReference type="RefSeq" id="WP_313867486.1">
    <property type="nucleotide sequence ID" value="NZ_CP132507.1"/>
</dbReference>
<dbReference type="EMBL" id="CP132507">
    <property type="protein sequence ID" value="WNO04654.1"/>
    <property type="molecule type" value="Genomic_DNA"/>
</dbReference>
<evidence type="ECO:0000313" key="5">
    <source>
        <dbReference type="Proteomes" id="UP001302257"/>
    </source>
</evidence>
<dbReference type="PANTHER" id="PTHR44227">
    <property type="match status" value="1"/>
</dbReference>
<sequence>MHRTPRLITLAALLAGLAPIAPAMAATPAPVIVNSDLDARLMYQILQAEMSALDGDEANAFSLTLDAARRSGSVKLYERAVELGLRARSAEFAIEAARAWQRAYPTAKEPNRYVLQILIGTNRLAEIADPLKRELQGLTGKERVTAINQIPRYFPRVTDKALAANVVEQALAADLPTSNYGPAAWAAVGVMRFGAGNTAGALDAAQRGAALDSSADEPAILALNLMEAKTPAAEAVVRKYLAGKAIPEIRMAYGRTLIGAQRYSEALEQMKVLNQQKPEFPDAWLVRGSLELQDRGNTVAEKSLKKYLSLLPAEQDSSDESETGRGAVQAYLLLAQIAEQNGKADEANAYLQRIKSPQDALRVNTRRAMLLARQGKLDDALMVIRTSPELQADDARTKLATEIQLLREYKKMDEAYALLGKAVKTYPDDTTFAYDQAMVAEKLGRIDEMERLLRQLISKAPDYHHAYNALGYSLADRNMRLPEARQLILKALEFAPGDPFIVDSLAWVEYRSGNLAEAKRLLEQAFAKRQDAEIAAHLGEVLWVSGQRDAANKVWRQGLEQQKDNETLLETIKRLNPSL</sequence>
<keyword evidence="2" id="KW-0802">TPR repeat</keyword>
<dbReference type="Pfam" id="PF13174">
    <property type="entry name" value="TPR_6"/>
    <property type="match status" value="1"/>
</dbReference>
<dbReference type="InterPro" id="IPR011990">
    <property type="entry name" value="TPR-like_helical_dom_sf"/>
</dbReference>
<feature type="signal peptide" evidence="3">
    <location>
        <begin position="1"/>
        <end position="25"/>
    </location>
</feature>
<evidence type="ECO:0000313" key="4">
    <source>
        <dbReference type="EMBL" id="WNO04654.1"/>
    </source>
</evidence>
<dbReference type="PANTHER" id="PTHR44227:SF3">
    <property type="entry name" value="PROTEIN O-MANNOSYL-TRANSFERASE TMTC4"/>
    <property type="match status" value="1"/>
</dbReference>
<feature type="chain" id="PRO_5047274396" evidence="3">
    <location>
        <begin position="26"/>
        <end position="579"/>
    </location>
</feature>
<dbReference type="Gene3D" id="1.25.40.10">
    <property type="entry name" value="Tetratricopeptide repeat domain"/>
    <property type="match status" value="2"/>
</dbReference>
<proteinExistence type="predicted"/>
<gene>
    <name evidence="4" type="ORF">RAN89_17460</name>
</gene>
<keyword evidence="5" id="KW-1185">Reference proteome</keyword>
<evidence type="ECO:0000256" key="1">
    <source>
        <dbReference type="ARBA" id="ARBA00022737"/>
    </source>
</evidence>
<dbReference type="InterPro" id="IPR052346">
    <property type="entry name" value="O-mannosyl-transferase_TMTC"/>
</dbReference>
<dbReference type="Proteomes" id="UP001302257">
    <property type="component" value="Chromosome"/>
</dbReference>
<accession>A0ABZ0B0X1</accession>
<protein>
    <submittedName>
        <fullName evidence="4">Tetratricopeptide repeat protein</fullName>
    </submittedName>
</protein>